<feature type="region of interest" description="Disordered" evidence="1">
    <location>
        <begin position="1"/>
        <end position="116"/>
    </location>
</feature>
<evidence type="ECO:0008006" key="4">
    <source>
        <dbReference type="Google" id="ProtNLM"/>
    </source>
</evidence>
<evidence type="ECO:0000256" key="1">
    <source>
        <dbReference type="SAM" id="MobiDB-lite"/>
    </source>
</evidence>
<evidence type="ECO:0000313" key="2">
    <source>
        <dbReference type="EMBL" id="KPI87961.1"/>
    </source>
</evidence>
<accession>A0A0N1I074</accession>
<proteinExistence type="predicted"/>
<reference evidence="2 3" key="1">
    <citation type="journal article" date="2015" name="PLoS Pathog.">
        <title>Leptomonas seymouri: Adaptations to the Dixenous Life Cycle Analyzed by Genome Sequencing, Transcriptome Profiling and Co-infection with Leishmania donovani.</title>
        <authorList>
            <person name="Kraeva N."/>
            <person name="Butenko A."/>
            <person name="Hlavacova J."/>
            <person name="Kostygov A."/>
            <person name="Myskova J."/>
            <person name="Grybchuk D."/>
            <person name="Lestinova T."/>
            <person name="Votypka J."/>
            <person name="Volf P."/>
            <person name="Opperdoes F."/>
            <person name="Flegontov P."/>
            <person name="Lukes J."/>
            <person name="Yurchenko V."/>
        </authorList>
    </citation>
    <scope>NUCLEOTIDE SEQUENCE [LARGE SCALE GENOMIC DNA]</scope>
    <source>
        <strain evidence="2 3">ATCC 30220</strain>
    </source>
</reference>
<evidence type="ECO:0000313" key="3">
    <source>
        <dbReference type="Proteomes" id="UP000038009"/>
    </source>
</evidence>
<keyword evidence="3" id="KW-1185">Reference proteome</keyword>
<comment type="caution">
    <text evidence="2">The sequence shown here is derived from an EMBL/GenBank/DDBJ whole genome shotgun (WGS) entry which is preliminary data.</text>
</comment>
<dbReference type="OrthoDB" id="239897at2759"/>
<sequence>MGCTGSKNKEQKPESKNAADAAASGGSQQLQPKSGDAAALPKRGDAAPAANNVASQQANLTPSNKSVEAPAGRANPQDVSSTAAPGKVPRTNSDAAVTNPDVDEDGNPVVLPKGDWVKTEGTPYYYSATENLYYHPPSCQFYDPTNEMWYDPEKDEWYHDDASDAEAA</sequence>
<feature type="compositionally biased region" description="Basic and acidic residues" evidence="1">
    <location>
        <begin position="7"/>
        <end position="17"/>
    </location>
</feature>
<protein>
    <recommendedName>
        <fullName evidence="4">OCRE domain-containing protein</fullName>
    </recommendedName>
</protein>
<dbReference type="OMA" id="YYCAEEN"/>
<organism evidence="2 3">
    <name type="scientific">Leptomonas seymouri</name>
    <dbReference type="NCBI Taxonomy" id="5684"/>
    <lineage>
        <taxon>Eukaryota</taxon>
        <taxon>Discoba</taxon>
        <taxon>Euglenozoa</taxon>
        <taxon>Kinetoplastea</taxon>
        <taxon>Metakinetoplastina</taxon>
        <taxon>Trypanosomatida</taxon>
        <taxon>Trypanosomatidae</taxon>
        <taxon>Leishmaniinae</taxon>
        <taxon>Leptomonas</taxon>
    </lineage>
</organism>
<name>A0A0N1I074_LEPSE</name>
<gene>
    <name evidence="2" type="ORF">ABL78_2952</name>
</gene>
<dbReference type="AlphaFoldDB" id="A0A0N1I074"/>
<feature type="compositionally biased region" description="Polar residues" evidence="1">
    <location>
        <begin position="52"/>
        <end position="66"/>
    </location>
</feature>
<dbReference type="Proteomes" id="UP000038009">
    <property type="component" value="Unassembled WGS sequence"/>
</dbReference>
<dbReference type="VEuPathDB" id="TriTrypDB:Lsey_0067_0140"/>
<dbReference type="EMBL" id="LJSK01000067">
    <property type="protein sequence ID" value="KPI87961.1"/>
    <property type="molecule type" value="Genomic_DNA"/>
</dbReference>